<dbReference type="GO" id="GO:0008608">
    <property type="term" value="P:attachment of spindle microtubules to kinetochore"/>
    <property type="evidence" value="ECO:0007669"/>
    <property type="project" value="InterPro"/>
</dbReference>
<evidence type="ECO:0000256" key="8">
    <source>
        <dbReference type="ARBA" id="ARBA00022838"/>
    </source>
</evidence>
<keyword evidence="16" id="KW-1185">Reference proteome</keyword>
<keyword evidence="9" id="KW-0206">Cytoskeleton</keyword>
<dbReference type="GO" id="GO:0042729">
    <property type="term" value="C:DASH complex"/>
    <property type="evidence" value="ECO:0007669"/>
    <property type="project" value="InterPro"/>
</dbReference>
<feature type="compositionally biased region" description="Polar residues" evidence="14">
    <location>
        <begin position="108"/>
        <end position="128"/>
    </location>
</feature>
<organism evidence="15 16">
    <name type="scientific">Fonsecaea erecta</name>
    <dbReference type="NCBI Taxonomy" id="1367422"/>
    <lineage>
        <taxon>Eukaryota</taxon>
        <taxon>Fungi</taxon>
        <taxon>Dikarya</taxon>
        <taxon>Ascomycota</taxon>
        <taxon>Pezizomycotina</taxon>
        <taxon>Eurotiomycetes</taxon>
        <taxon>Chaetothyriomycetidae</taxon>
        <taxon>Chaetothyriales</taxon>
        <taxon>Herpotrichiellaceae</taxon>
        <taxon>Fonsecaea</taxon>
    </lineage>
</organism>
<evidence type="ECO:0000256" key="4">
    <source>
        <dbReference type="ARBA" id="ARBA00008952"/>
    </source>
</evidence>
<dbReference type="InterPro" id="IPR013251">
    <property type="entry name" value="DASH_Spc19"/>
</dbReference>
<keyword evidence="11" id="KW-0137">Centromere</keyword>
<feature type="region of interest" description="Disordered" evidence="14">
    <location>
        <begin position="100"/>
        <end position="128"/>
    </location>
</feature>
<evidence type="ECO:0000256" key="7">
    <source>
        <dbReference type="ARBA" id="ARBA00022490"/>
    </source>
</evidence>
<comment type="similarity">
    <text evidence="4">Belongs to the DASH complex SPC19 family.</text>
</comment>
<comment type="caution">
    <text evidence="15">The sequence shown here is derived from an EMBL/GenBank/DDBJ whole genome shotgun (WGS) entry which is preliminary data.</text>
</comment>
<evidence type="ECO:0000313" key="15">
    <source>
        <dbReference type="EMBL" id="OAP57472.1"/>
    </source>
</evidence>
<evidence type="ECO:0000256" key="14">
    <source>
        <dbReference type="SAM" id="MobiDB-lite"/>
    </source>
</evidence>
<reference evidence="15 16" key="1">
    <citation type="submission" date="2016-04" db="EMBL/GenBank/DDBJ databases">
        <title>Draft genome of Fonsecaea erecta CBS 125763.</title>
        <authorList>
            <person name="Weiss V.A."/>
            <person name="Vicente V.A."/>
            <person name="Raittz R.T."/>
            <person name="Moreno L.F."/>
            <person name="De Souza E.M."/>
            <person name="Pedrosa F.O."/>
            <person name="Steffens M.B."/>
            <person name="Faoro H."/>
            <person name="Tadra-Sfeir M.Z."/>
            <person name="Najafzadeh M.J."/>
            <person name="Felipe M.S."/>
            <person name="Teixeira M."/>
            <person name="Sun J."/>
            <person name="Xi L."/>
            <person name="Gomes R."/>
            <person name="De Azevedo C.M."/>
            <person name="Salgado C.G."/>
            <person name="Da Silva M.B."/>
            <person name="Nascimento M.F."/>
            <person name="Queiroz-Telles F."/>
            <person name="Attili D.S."/>
            <person name="Gorbushina A."/>
        </authorList>
    </citation>
    <scope>NUCLEOTIDE SEQUENCE [LARGE SCALE GENOMIC DNA]</scope>
    <source>
        <strain evidence="15 16">CBS 125763</strain>
    </source>
</reference>
<dbReference type="PANTHER" id="PTHR28262:SF1">
    <property type="entry name" value="DASH COMPLEX SUBUNIT SPC19"/>
    <property type="match status" value="1"/>
</dbReference>
<evidence type="ECO:0000256" key="6">
    <source>
        <dbReference type="ARBA" id="ARBA00022454"/>
    </source>
</evidence>
<keyword evidence="10" id="KW-0539">Nucleus</keyword>
<evidence type="ECO:0000256" key="10">
    <source>
        <dbReference type="ARBA" id="ARBA00023242"/>
    </source>
</evidence>
<evidence type="ECO:0000256" key="2">
    <source>
        <dbReference type="ARBA" id="ARBA00004186"/>
    </source>
</evidence>
<evidence type="ECO:0000313" key="16">
    <source>
        <dbReference type="Proteomes" id="UP000078343"/>
    </source>
</evidence>
<dbReference type="RefSeq" id="XP_018690839.1">
    <property type="nucleotide sequence ID" value="XM_018839718.1"/>
</dbReference>
<evidence type="ECO:0000256" key="11">
    <source>
        <dbReference type="ARBA" id="ARBA00023328"/>
    </source>
</evidence>
<dbReference type="GeneID" id="30012378"/>
<name>A0A178ZCT6_9EURO</name>
<evidence type="ECO:0000256" key="1">
    <source>
        <dbReference type="ARBA" id="ARBA00004123"/>
    </source>
</evidence>
<evidence type="ECO:0000256" key="13">
    <source>
        <dbReference type="SAM" id="Coils"/>
    </source>
</evidence>
<dbReference type="OrthoDB" id="3361333at2759"/>
<protein>
    <recommendedName>
        <fullName evidence="5">DASH complex subunit SPC19</fullName>
    </recommendedName>
    <alternativeName>
        <fullName evidence="12">Outer kinetochore protein SPC19</fullName>
    </alternativeName>
</protein>
<keyword evidence="13" id="KW-0175">Coiled coil</keyword>
<evidence type="ECO:0000256" key="3">
    <source>
        <dbReference type="ARBA" id="ARBA00004629"/>
    </source>
</evidence>
<dbReference type="EMBL" id="LVYI01000007">
    <property type="protein sequence ID" value="OAP57472.1"/>
    <property type="molecule type" value="Genomic_DNA"/>
</dbReference>
<comment type="subcellular location">
    <subcellularLocation>
        <location evidence="3">Chromosome</location>
        <location evidence="3">Centromere</location>
        <location evidence="3">Kinetochore</location>
    </subcellularLocation>
    <subcellularLocation>
        <location evidence="2">Cytoplasm</location>
        <location evidence="2">Cytoskeleton</location>
        <location evidence="2">Spindle</location>
    </subcellularLocation>
    <subcellularLocation>
        <location evidence="1">Nucleus</location>
    </subcellularLocation>
</comment>
<dbReference type="STRING" id="1367422.A0A178ZCT6"/>
<dbReference type="AlphaFoldDB" id="A0A178ZCT6"/>
<dbReference type="GO" id="GO:0005876">
    <property type="term" value="C:spindle microtubule"/>
    <property type="evidence" value="ECO:0007669"/>
    <property type="project" value="InterPro"/>
</dbReference>
<keyword evidence="6" id="KW-0158">Chromosome</keyword>
<feature type="coiled-coil region" evidence="13">
    <location>
        <begin position="139"/>
        <end position="166"/>
    </location>
</feature>
<evidence type="ECO:0000256" key="9">
    <source>
        <dbReference type="ARBA" id="ARBA00023212"/>
    </source>
</evidence>
<gene>
    <name evidence="15" type="ORF">AYL99_08210</name>
</gene>
<dbReference type="Pfam" id="PF08287">
    <property type="entry name" value="DASH_Spc19"/>
    <property type="match status" value="1"/>
</dbReference>
<evidence type="ECO:0000256" key="12">
    <source>
        <dbReference type="ARBA" id="ARBA00032583"/>
    </source>
</evidence>
<keyword evidence="8" id="KW-0995">Kinetochore</keyword>
<keyword evidence="7" id="KW-0963">Cytoplasm</keyword>
<dbReference type="PANTHER" id="PTHR28262">
    <property type="entry name" value="DASH COMPLEX SUBUNIT SPC19"/>
    <property type="match status" value="1"/>
</dbReference>
<evidence type="ECO:0000256" key="5">
    <source>
        <dbReference type="ARBA" id="ARBA00016329"/>
    </source>
</evidence>
<dbReference type="Proteomes" id="UP000078343">
    <property type="component" value="Unassembled WGS sequence"/>
</dbReference>
<accession>A0A178ZCT6</accession>
<proteinExistence type="inferred from homology"/>
<sequence length="176" mass="19835">MATLGPAVSSLRSSISLLESSISILDEGVSDFPRLCKVLQTQQHFELLPEPTLREAQQSLVDEIVPAINQLLSTAENYINQLGRREESLKARSELLEGRLNSSRRRTSSFGGNNGVRSFHNTKSGQSAAPLTDAKVLEMKRLQQKKERLQYAIERLELQSKQRERELRKSMAIVTE</sequence>